<dbReference type="GO" id="GO:0008311">
    <property type="term" value="F:double-stranded DNA 3'-5' DNA exonuclease activity"/>
    <property type="evidence" value="ECO:0007669"/>
    <property type="project" value="TreeGrafter"/>
</dbReference>
<evidence type="ECO:0000256" key="2">
    <source>
        <dbReference type="ARBA" id="ARBA00022723"/>
    </source>
</evidence>
<dbReference type="PROSITE" id="PS00726">
    <property type="entry name" value="AP_NUCLEASE_F1_1"/>
    <property type="match status" value="1"/>
</dbReference>
<dbReference type="PANTHER" id="PTHR22748">
    <property type="entry name" value="AP ENDONUCLEASE"/>
    <property type="match status" value="1"/>
</dbReference>
<comment type="similarity">
    <text evidence="1">Belongs to the DNA repair enzymes AP/ExoA family.</text>
</comment>
<dbReference type="GO" id="GO:0008081">
    <property type="term" value="F:phosphoric diester hydrolase activity"/>
    <property type="evidence" value="ECO:0007669"/>
    <property type="project" value="TreeGrafter"/>
</dbReference>
<keyword evidence="5" id="KW-0464">Manganese</keyword>
<evidence type="ECO:0000256" key="6">
    <source>
        <dbReference type="PIRSR" id="PIRSR604808-3"/>
    </source>
</evidence>
<name>A0A1X2GLI7_9FUNG</name>
<dbReference type="Pfam" id="PF03372">
    <property type="entry name" value="Exo_endo_phos"/>
    <property type="match status" value="1"/>
</dbReference>
<dbReference type="InterPro" id="IPR036691">
    <property type="entry name" value="Endo/exonu/phosph_ase_sf"/>
</dbReference>
<evidence type="ECO:0000313" key="9">
    <source>
        <dbReference type="Proteomes" id="UP000242146"/>
    </source>
</evidence>
<comment type="caution">
    <text evidence="8">The sequence shown here is derived from an EMBL/GenBank/DDBJ whole genome shotgun (WGS) entry which is preliminary data.</text>
</comment>
<evidence type="ECO:0000259" key="7">
    <source>
        <dbReference type="Pfam" id="PF03372"/>
    </source>
</evidence>
<dbReference type="STRING" id="101127.A0A1X2GLI7"/>
<evidence type="ECO:0000256" key="3">
    <source>
        <dbReference type="ARBA" id="ARBA00022801"/>
    </source>
</evidence>
<dbReference type="SUPFAM" id="SSF56219">
    <property type="entry name" value="DNase I-like"/>
    <property type="match status" value="1"/>
</dbReference>
<proteinExistence type="inferred from homology"/>
<evidence type="ECO:0000313" key="8">
    <source>
        <dbReference type="EMBL" id="ORX56708.1"/>
    </source>
</evidence>
<protein>
    <submittedName>
        <fullName evidence="8">DNase I-like protein</fullName>
    </submittedName>
</protein>
<dbReference type="GO" id="GO:0005634">
    <property type="term" value="C:nucleus"/>
    <property type="evidence" value="ECO:0007669"/>
    <property type="project" value="TreeGrafter"/>
</dbReference>
<dbReference type="GO" id="GO:0046872">
    <property type="term" value="F:metal ion binding"/>
    <property type="evidence" value="ECO:0007669"/>
    <property type="project" value="UniProtKB-KW"/>
</dbReference>
<organism evidence="8 9">
    <name type="scientific">Hesseltinella vesiculosa</name>
    <dbReference type="NCBI Taxonomy" id="101127"/>
    <lineage>
        <taxon>Eukaryota</taxon>
        <taxon>Fungi</taxon>
        <taxon>Fungi incertae sedis</taxon>
        <taxon>Mucoromycota</taxon>
        <taxon>Mucoromycotina</taxon>
        <taxon>Mucoromycetes</taxon>
        <taxon>Mucorales</taxon>
        <taxon>Cunninghamellaceae</taxon>
        <taxon>Hesseltinella</taxon>
    </lineage>
</organism>
<evidence type="ECO:0000256" key="5">
    <source>
        <dbReference type="PIRSR" id="PIRSR604808-2"/>
    </source>
</evidence>
<gene>
    <name evidence="8" type="ORF">DM01DRAFT_1402315</name>
</gene>
<dbReference type="InterPro" id="IPR020847">
    <property type="entry name" value="AP_endonuclease_F1_BS"/>
</dbReference>
<dbReference type="GO" id="GO:0003677">
    <property type="term" value="F:DNA binding"/>
    <property type="evidence" value="ECO:0007669"/>
    <property type="project" value="InterPro"/>
</dbReference>
<reference evidence="8 9" key="1">
    <citation type="submission" date="2016-07" db="EMBL/GenBank/DDBJ databases">
        <title>Pervasive Adenine N6-methylation of Active Genes in Fungi.</title>
        <authorList>
            <consortium name="DOE Joint Genome Institute"/>
            <person name="Mondo S.J."/>
            <person name="Dannebaum R.O."/>
            <person name="Kuo R.C."/>
            <person name="Labutti K."/>
            <person name="Haridas S."/>
            <person name="Kuo A."/>
            <person name="Salamov A."/>
            <person name="Ahrendt S.R."/>
            <person name="Lipzen A."/>
            <person name="Sullivan W."/>
            <person name="Andreopoulos W.B."/>
            <person name="Clum A."/>
            <person name="Lindquist E."/>
            <person name="Daum C."/>
            <person name="Ramamoorthy G.K."/>
            <person name="Gryganskyi A."/>
            <person name="Culley D."/>
            <person name="Magnuson J.K."/>
            <person name="James T.Y."/>
            <person name="O'Malley M.A."/>
            <person name="Stajich J.E."/>
            <person name="Spatafora J.W."/>
            <person name="Visel A."/>
            <person name="Grigoriev I.V."/>
        </authorList>
    </citation>
    <scope>NUCLEOTIDE SEQUENCE [LARGE SCALE GENOMIC DNA]</scope>
    <source>
        <strain evidence="8 9">NRRL 3301</strain>
    </source>
</reference>
<feature type="site" description="Transition state stabilizer" evidence="6">
    <location>
        <position position="164"/>
    </location>
</feature>
<dbReference type="PANTHER" id="PTHR22748:SF4">
    <property type="entry name" value="DNA-(APURINIC OR APYRIMIDINIC SITE) ENDONUCLEASE 2"/>
    <property type="match status" value="1"/>
</dbReference>
<dbReference type="AlphaFoldDB" id="A0A1X2GLI7"/>
<keyword evidence="9" id="KW-1185">Reference proteome</keyword>
<evidence type="ECO:0000256" key="4">
    <source>
        <dbReference type="ARBA" id="ARBA00022842"/>
    </source>
</evidence>
<feature type="binding site" evidence="5">
    <location>
        <position position="164"/>
    </location>
    <ligand>
        <name>Mg(2+)</name>
        <dbReference type="ChEBI" id="CHEBI:18420"/>
        <label>1</label>
    </ligand>
</feature>
<dbReference type="EMBL" id="MCGT01000009">
    <property type="protein sequence ID" value="ORX56708.1"/>
    <property type="molecule type" value="Genomic_DNA"/>
</dbReference>
<feature type="binding site" evidence="5">
    <location>
        <position position="162"/>
    </location>
    <ligand>
        <name>Mg(2+)</name>
        <dbReference type="ChEBI" id="CHEBI:18420"/>
        <label>1</label>
    </ligand>
</feature>
<dbReference type="GO" id="GO:0003906">
    <property type="term" value="F:DNA-(apurinic or apyrimidinic site) endonuclease activity"/>
    <property type="evidence" value="ECO:0007669"/>
    <property type="project" value="TreeGrafter"/>
</dbReference>
<dbReference type="Proteomes" id="UP000242146">
    <property type="component" value="Unassembled WGS sequence"/>
</dbReference>
<accession>A0A1X2GLI7</accession>
<dbReference type="GO" id="GO:0006284">
    <property type="term" value="P:base-excision repair"/>
    <property type="evidence" value="ECO:0007669"/>
    <property type="project" value="TreeGrafter"/>
</dbReference>
<dbReference type="Gene3D" id="3.60.10.10">
    <property type="entry name" value="Endonuclease/exonuclease/phosphatase"/>
    <property type="match status" value="1"/>
</dbReference>
<evidence type="ECO:0000256" key="1">
    <source>
        <dbReference type="ARBA" id="ARBA00007092"/>
    </source>
</evidence>
<keyword evidence="3" id="KW-0378">Hydrolase</keyword>
<feature type="domain" description="Endonuclease/exonuclease/phosphatase" evidence="7">
    <location>
        <begin position="10"/>
        <end position="236"/>
    </location>
</feature>
<feature type="binding site" evidence="5">
    <location>
        <position position="51"/>
    </location>
    <ligand>
        <name>Mg(2+)</name>
        <dbReference type="ChEBI" id="CHEBI:18420"/>
        <label>1</label>
    </ligand>
</feature>
<comment type="cofactor">
    <cofactor evidence="5">
        <name>Mg(2+)</name>
        <dbReference type="ChEBI" id="CHEBI:18420"/>
    </cofactor>
    <cofactor evidence="5">
        <name>Mn(2+)</name>
        <dbReference type="ChEBI" id="CHEBI:29035"/>
    </cofactor>
    <text evidence="5">Probably binds two magnesium or manganese ions per subunit.</text>
</comment>
<keyword evidence="2 5" id="KW-0479">Metal-binding</keyword>
<dbReference type="InterPro" id="IPR005135">
    <property type="entry name" value="Endo/exonuclease/phosphatase"/>
</dbReference>
<dbReference type="InterPro" id="IPR004808">
    <property type="entry name" value="AP_endonuc_1"/>
</dbReference>
<sequence>MSKQTHIRIATWNTRGLLKLTTAPASSTTAKQVSTFIRSQELAADIFCLQEIKLASANSLSEDLLHRLHLSYQQFSHFFTKHVGIVILNKHLEVQDAFVSLDQRIMVVKVYHRQTQQSLTVVNVYGPSAAPMDVKCQFFENLYSLPPFSDGSINNESIVCGDFNLRLYDPNPPKWQRHWTLRLHALMVDSASHAGDVTREAGGSSSCIDYLFVSKNLAHRTANPCNWSLPSSRSDHHLLACDIVTPRTDIGRGAWRFNSCGICPS</sequence>
<keyword evidence="4 5" id="KW-0460">Magnesium</keyword>
<feature type="binding site" evidence="5">
    <location>
        <position position="13"/>
    </location>
    <ligand>
        <name>Mg(2+)</name>
        <dbReference type="ChEBI" id="CHEBI:18420"/>
        <label>1</label>
    </ligand>
</feature>